<accession>A0ABQ5CKM7</accession>
<dbReference type="Proteomes" id="UP001151760">
    <property type="component" value="Unassembled WGS sequence"/>
</dbReference>
<name>A0ABQ5CKM7_9ASTR</name>
<dbReference type="CDD" id="cd01647">
    <property type="entry name" value="RT_LTR"/>
    <property type="match status" value="1"/>
</dbReference>
<dbReference type="Gene3D" id="3.30.70.270">
    <property type="match status" value="1"/>
</dbReference>
<reference evidence="2" key="2">
    <citation type="submission" date="2022-01" db="EMBL/GenBank/DDBJ databases">
        <authorList>
            <person name="Yamashiro T."/>
            <person name="Shiraishi A."/>
            <person name="Satake H."/>
            <person name="Nakayama K."/>
        </authorList>
    </citation>
    <scope>NUCLEOTIDE SEQUENCE</scope>
</reference>
<protein>
    <submittedName>
        <fullName evidence="2">Reverse transcriptase domain-containing protein</fullName>
    </submittedName>
</protein>
<keyword evidence="2" id="KW-0548">Nucleotidyltransferase</keyword>
<feature type="domain" description="Reverse transcriptase" evidence="1">
    <location>
        <begin position="1"/>
        <end position="82"/>
    </location>
</feature>
<organism evidence="2 3">
    <name type="scientific">Tanacetum coccineum</name>
    <dbReference type="NCBI Taxonomy" id="301880"/>
    <lineage>
        <taxon>Eukaryota</taxon>
        <taxon>Viridiplantae</taxon>
        <taxon>Streptophyta</taxon>
        <taxon>Embryophyta</taxon>
        <taxon>Tracheophyta</taxon>
        <taxon>Spermatophyta</taxon>
        <taxon>Magnoliopsida</taxon>
        <taxon>eudicotyledons</taxon>
        <taxon>Gunneridae</taxon>
        <taxon>Pentapetalae</taxon>
        <taxon>asterids</taxon>
        <taxon>campanulids</taxon>
        <taxon>Asterales</taxon>
        <taxon>Asteraceae</taxon>
        <taxon>Asteroideae</taxon>
        <taxon>Anthemideae</taxon>
        <taxon>Anthemidinae</taxon>
        <taxon>Tanacetum</taxon>
    </lineage>
</organism>
<dbReference type="Gene3D" id="3.30.420.10">
    <property type="entry name" value="Ribonuclease H-like superfamily/Ribonuclease H"/>
    <property type="match status" value="1"/>
</dbReference>
<gene>
    <name evidence="2" type="ORF">Tco_0906763</name>
</gene>
<dbReference type="InterPro" id="IPR036397">
    <property type="entry name" value="RNaseH_sf"/>
</dbReference>
<evidence type="ECO:0000259" key="1">
    <source>
        <dbReference type="PROSITE" id="PS50878"/>
    </source>
</evidence>
<evidence type="ECO:0000313" key="3">
    <source>
        <dbReference type="Proteomes" id="UP001151760"/>
    </source>
</evidence>
<sequence>MQFGLKNARATFQCLVDNALQKQIGWNLKVYVDDIVIKSRTEKEIIRDMEETFRTIQEINMKLNPKKYTFRIREGMFLGYKVYADGLKVCPDIVDAVLSLPSPKSLKDVQRLGSQLYTNEEIGIGPSKCQQAAKEILPCTYNYHDNKSADKADTVKSRDFIVERPEEESSDVPWKKKENSQNHGFCLLMDLHVLIVSELDSRLVANQVNGSYIVKELGMIQYLEKVRMLTQSFKGFLIKQGPRGENKKADTLSKIASTSFAHLSKELRVEELKEKQINEKEMLVIVEEEGCTWMILVHRPVPRNPHQNLTPITSPWPFYKWGIDIAGPFLEGPGKEANSKAKMEKYYSSKVRDTSFKPADLVYLNNDASDTEDGGKLGPKLEGPYKVTEALGKGAYRLRNRKGNILPRTWNICNLKKCYVH</sequence>
<dbReference type="EMBL" id="BQNB010014297">
    <property type="protein sequence ID" value="GJT26488.1"/>
    <property type="molecule type" value="Genomic_DNA"/>
</dbReference>
<comment type="caution">
    <text evidence="2">The sequence shown here is derived from an EMBL/GenBank/DDBJ whole genome shotgun (WGS) entry which is preliminary data.</text>
</comment>
<dbReference type="PROSITE" id="PS50878">
    <property type="entry name" value="RT_POL"/>
    <property type="match status" value="1"/>
</dbReference>
<evidence type="ECO:0000313" key="2">
    <source>
        <dbReference type="EMBL" id="GJT26488.1"/>
    </source>
</evidence>
<dbReference type="GO" id="GO:0003964">
    <property type="term" value="F:RNA-directed DNA polymerase activity"/>
    <property type="evidence" value="ECO:0007669"/>
    <property type="project" value="UniProtKB-KW"/>
</dbReference>
<proteinExistence type="predicted"/>
<dbReference type="InterPro" id="IPR043128">
    <property type="entry name" value="Rev_trsase/Diguanyl_cyclase"/>
</dbReference>
<dbReference type="PANTHER" id="PTHR48475:SF2">
    <property type="entry name" value="RIBONUCLEASE H"/>
    <property type="match status" value="1"/>
</dbReference>
<dbReference type="InterPro" id="IPR043502">
    <property type="entry name" value="DNA/RNA_pol_sf"/>
</dbReference>
<reference evidence="2" key="1">
    <citation type="journal article" date="2022" name="Int. J. Mol. Sci.">
        <title>Draft Genome of Tanacetum Coccineum: Genomic Comparison of Closely Related Tanacetum-Family Plants.</title>
        <authorList>
            <person name="Yamashiro T."/>
            <person name="Shiraishi A."/>
            <person name="Nakayama K."/>
            <person name="Satake H."/>
        </authorList>
    </citation>
    <scope>NUCLEOTIDE SEQUENCE</scope>
</reference>
<keyword evidence="2" id="KW-0695">RNA-directed DNA polymerase</keyword>
<dbReference type="PANTHER" id="PTHR48475">
    <property type="entry name" value="RIBONUCLEASE H"/>
    <property type="match status" value="1"/>
</dbReference>
<keyword evidence="2" id="KW-0808">Transferase</keyword>
<keyword evidence="3" id="KW-1185">Reference proteome</keyword>
<dbReference type="SUPFAM" id="SSF56672">
    <property type="entry name" value="DNA/RNA polymerases"/>
    <property type="match status" value="1"/>
</dbReference>
<dbReference type="InterPro" id="IPR000477">
    <property type="entry name" value="RT_dom"/>
</dbReference>
<dbReference type="Pfam" id="PF00078">
    <property type="entry name" value="RVT_1"/>
    <property type="match status" value="1"/>
</dbReference>